<proteinExistence type="predicted"/>
<protein>
    <submittedName>
        <fullName evidence="1">Uncharacterized protein</fullName>
    </submittedName>
</protein>
<dbReference type="Proteomes" id="UP000295184">
    <property type="component" value="Unassembled WGS sequence"/>
</dbReference>
<name>A0A4R1R7N5_9FIRM</name>
<dbReference type="OrthoDB" id="9795585at2"/>
<dbReference type="RefSeq" id="WP_156417374.1">
    <property type="nucleotide sequence ID" value="NZ_CABKVM010000016.1"/>
</dbReference>
<evidence type="ECO:0000313" key="1">
    <source>
        <dbReference type="EMBL" id="TCL61634.1"/>
    </source>
</evidence>
<accession>A0A4R1R7N5</accession>
<sequence>MEQERFESRERLLKQLLAAEEERAMGRMGCTLEEMERFLDEILDQA</sequence>
<organism evidence="1 2">
    <name type="scientific">Allofournierella massiliensis</name>
    <dbReference type="NCBI Taxonomy" id="1650663"/>
    <lineage>
        <taxon>Bacteria</taxon>
        <taxon>Bacillati</taxon>
        <taxon>Bacillota</taxon>
        <taxon>Clostridia</taxon>
        <taxon>Eubacteriales</taxon>
        <taxon>Oscillospiraceae</taxon>
        <taxon>Allofournierella</taxon>
    </lineage>
</organism>
<dbReference type="EMBL" id="SLUM01000001">
    <property type="protein sequence ID" value="TCL61634.1"/>
    <property type="molecule type" value="Genomic_DNA"/>
</dbReference>
<comment type="caution">
    <text evidence="1">The sequence shown here is derived from an EMBL/GenBank/DDBJ whole genome shotgun (WGS) entry which is preliminary data.</text>
</comment>
<reference evidence="1 2" key="1">
    <citation type="submission" date="2019-03" db="EMBL/GenBank/DDBJ databases">
        <title>Genomic Encyclopedia of Type Strains, Phase IV (KMG-IV): sequencing the most valuable type-strain genomes for metagenomic binning, comparative biology and taxonomic classification.</title>
        <authorList>
            <person name="Goeker M."/>
        </authorList>
    </citation>
    <scope>NUCLEOTIDE SEQUENCE [LARGE SCALE GENOMIC DNA]</scope>
    <source>
        <strain evidence="1 2">DSM 100451</strain>
    </source>
</reference>
<dbReference type="AlphaFoldDB" id="A0A4R1R7N5"/>
<evidence type="ECO:0000313" key="2">
    <source>
        <dbReference type="Proteomes" id="UP000295184"/>
    </source>
</evidence>
<gene>
    <name evidence="1" type="ORF">EDD77_10188</name>
</gene>